<evidence type="ECO:0000313" key="2">
    <source>
        <dbReference type="EMBL" id="ASF00743.1"/>
    </source>
</evidence>
<organism evidence="2">
    <name type="scientific">uncultured virus</name>
    <dbReference type="NCBI Taxonomy" id="340016"/>
    <lineage>
        <taxon>Viruses</taxon>
        <taxon>environmental samples</taxon>
    </lineage>
</organism>
<feature type="coiled-coil region" evidence="1">
    <location>
        <begin position="119"/>
        <end position="146"/>
    </location>
</feature>
<sequence>MAAKSVIQFVLGQFAKRSARNTGIPKILNANDSIVQSNALSIENILKNHGYNPSNMSSDDILNAMNYHKAMMDQRMTQEFKRLELSKGVDDLAKKPPFQGFTPTIVKDKTLFKDSPEAIAKIKADNKAAAERLRNKKKTVEDFRDDGDFDPGGMASGGLARAKFGLGDLVKEHIPAEYRLYAKSILPGGESGKVGSDYFTEDFKQELRKQALDKYKITGKLKGNVHEGSQHRSDSTYNKLIGFPSTYASLGTYGYEINPKTLDVKIKDKYDWNPHYGKSESGAVGWDVGPGDKQSDVDLSMLKDYVVNAVKTGSVDKANALELIGNYFGGKESEGKGFDVDIDIPTKEATSATEGSFATGGLARVGMFGGGRLVKGASWVINKLKEQLSQFKKEDFMGKLSNLSSTQKEGFKNELETLIKQLERGGNIPDQMLDTMIADPKFKSVVKTRSIDKDLYDLEDVLLDRQAGKQSDELFGADGKLNKKAVLQEVKDSEEKMLLDRFNVKDRKPNASGGLANILGV</sequence>
<reference evidence="2" key="2">
    <citation type="journal article" date="2017" name="Nat. Commun.">
        <title>Single-virus genomics reveals hidden cosmopolitan and abundant viruses.</title>
        <authorList>
            <person name="Martinez-Hernandez F."/>
            <person name="Fornas O."/>
            <person name="Lluesma Gomez M."/>
            <person name="Bolduc B."/>
            <person name="de la Cruz Pena M.J."/>
            <person name="Martinez J.M."/>
            <person name="Anton J."/>
            <person name="Gasol J.M."/>
            <person name="Rosselli R."/>
            <person name="Rodriguez-Valera F."/>
            <person name="Sullivan M.B."/>
            <person name="Acinas S.G."/>
            <person name="Martinez-Garcia M."/>
        </authorList>
    </citation>
    <scope>NUCLEOTIDE SEQUENCE</scope>
</reference>
<proteinExistence type="predicted"/>
<protein>
    <submittedName>
        <fullName evidence="2">Uncharacterized protein</fullName>
    </submittedName>
</protein>
<name>A0A218MN91_9VIRU</name>
<reference evidence="2" key="1">
    <citation type="submission" date="2016-10" db="EMBL/GenBank/DDBJ databases">
        <authorList>
            <person name="Varghese N."/>
        </authorList>
    </citation>
    <scope>NUCLEOTIDE SEQUENCE</scope>
</reference>
<accession>A0A218MN91</accession>
<dbReference type="EMBL" id="KY052854">
    <property type="protein sequence ID" value="ASF00743.1"/>
    <property type="molecule type" value="Genomic_DNA"/>
</dbReference>
<evidence type="ECO:0000256" key="1">
    <source>
        <dbReference type="SAM" id="Coils"/>
    </source>
</evidence>
<keyword evidence="1" id="KW-0175">Coiled coil</keyword>